<dbReference type="InterPro" id="IPR053136">
    <property type="entry name" value="UTP_pyrophosphatase-like"/>
</dbReference>
<dbReference type="PANTHER" id="PTHR30399">
    <property type="entry name" value="UNCHARACTERIZED PROTEIN YGJP"/>
    <property type="match status" value="1"/>
</dbReference>
<dbReference type="Proteomes" id="UP000435649">
    <property type="component" value="Unassembled WGS sequence"/>
</dbReference>
<dbReference type="InterPro" id="IPR002725">
    <property type="entry name" value="YgjP-like_metallopeptidase"/>
</dbReference>
<organism evidence="2 3">
    <name type="scientific">Victivallis lenta</name>
    <dbReference type="NCBI Taxonomy" id="2606640"/>
    <lineage>
        <taxon>Bacteria</taxon>
        <taxon>Pseudomonadati</taxon>
        <taxon>Lentisphaerota</taxon>
        <taxon>Lentisphaeria</taxon>
        <taxon>Victivallales</taxon>
        <taxon>Victivallaceae</taxon>
        <taxon>Victivallis</taxon>
    </lineage>
</organism>
<sequence length="235" mass="27577">MVYQFYRSNHGAELKLPPVITRSARRRRVAFTIRPEDGRLEVLAPLRASAAEIERIIAHNPDLIERLRRQFEQVEARRTVPEFREGGEFHYLGTLYPVRFTRKVLAFDRAFLIPAGDEAAVRTELEQLYRKLAAELLEPKVSDAAGRFGLTYRHVRVGGARGRWGSCSRDGGLNFSWRLVRWPEPVVDYVVVHELAHRIELNHSARYWREVERLCPGYRQLDRFLREHVPEYCPW</sequence>
<dbReference type="EMBL" id="VUNS01000001">
    <property type="protein sequence ID" value="MST95464.1"/>
    <property type="molecule type" value="Genomic_DNA"/>
</dbReference>
<evidence type="ECO:0000259" key="1">
    <source>
        <dbReference type="Pfam" id="PF01863"/>
    </source>
</evidence>
<feature type="domain" description="YgjP-like metallopeptidase" evidence="1">
    <location>
        <begin position="31"/>
        <end position="228"/>
    </location>
</feature>
<evidence type="ECO:0000313" key="3">
    <source>
        <dbReference type="Proteomes" id="UP000435649"/>
    </source>
</evidence>
<gene>
    <name evidence="2" type="ORF">FYJ85_00180</name>
</gene>
<dbReference type="PANTHER" id="PTHR30399:SF1">
    <property type="entry name" value="UTP PYROPHOSPHATASE"/>
    <property type="match status" value="1"/>
</dbReference>
<dbReference type="CDD" id="cd07344">
    <property type="entry name" value="M48_yhfN_like"/>
    <property type="match status" value="1"/>
</dbReference>
<dbReference type="Gene3D" id="3.30.2010.10">
    <property type="entry name" value="Metalloproteases ('zincins'), catalytic domain"/>
    <property type="match status" value="1"/>
</dbReference>
<comment type="caution">
    <text evidence="2">The sequence shown here is derived from an EMBL/GenBank/DDBJ whole genome shotgun (WGS) entry which is preliminary data.</text>
</comment>
<keyword evidence="3" id="KW-1185">Reference proteome</keyword>
<dbReference type="AlphaFoldDB" id="A0A844FXK0"/>
<dbReference type="Pfam" id="PF01863">
    <property type="entry name" value="YgjP-like"/>
    <property type="match status" value="1"/>
</dbReference>
<evidence type="ECO:0000313" key="2">
    <source>
        <dbReference type="EMBL" id="MST95464.1"/>
    </source>
</evidence>
<proteinExistence type="predicted"/>
<accession>A0A844FXK0</accession>
<protein>
    <submittedName>
        <fullName evidence="2">M48 family metallopeptidase</fullName>
    </submittedName>
</protein>
<name>A0A844FXK0_9BACT</name>
<reference evidence="2 3" key="1">
    <citation type="submission" date="2019-08" db="EMBL/GenBank/DDBJ databases">
        <title>In-depth cultivation of the pig gut microbiome towards novel bacterial diversity and tailored functional studies.</title>
        <authorList>
            <person name="Wylensek D."/>
            <person name="Hitch T.C.A."/>
            <person name="Clavel T."/>
        </authorList>
    </citation>
    <scope>NUCLEOTIDE SEQUENCE [LARGE SCALE GENOMIC DNA]</scope>
    <source>
        <strain evidence="2 3">BBE-744-WT-12</strain>
    </source>
</reference>